<dbReference type="InterPro" id="IPR033469">
    <property type="entry name" value="CYTH-like_dom_sf"/>
</dbReference>
<dbReference type="CDD" id="cd07756">
    <property type="entry name" value="CYTH-like_Pase_CHAD"/>
    <property type="match status" value="1"/>
</dbReference>
<dbReference type="PROSITE" id="PS51707">
    <property type="entry name" value="CYTH"/>
    <property type="match status" value="1"/>
</dbReference>
<sequence>MAQETELKLSLRARDLPRLLAHPLLRPLAARREHLFNTYFDTPTQALMQRRIAVRERRVGRRTLLTVKTAGTSVGGLSRRGEWEGPTRAGALDFAALVDDPALAQELTRLAWQLVPVFRTDFTRRSWLLHHGGALIEVALDEGAITTGHTPGTPQGTQREPILELELELQSGPVDALLDLAHTLALGPEGDAARGLWLHPSDRSKAERGLALFQGQRLQPVKAGPVLLAPDMPPRAAFRAAALSCLAHLQANVAGLLQARDPQTLPDPEFIHQARVALRRLRTGLRLFGPALPRRFASHWSAQWKATANRLGDARNWDVLATEWLPELLGEANDAPSDPQTQALRDWVNAERRAAHQRALATLTDPAHALNLLAFTRALLALAPPKHRRAARPLPGWARSTLRQQHARLRRQARQALRQGSEGRHALRIQLKKLRYAQEFLASLLPAKRLRRSTAALTEAQERLGSLNDLNTALALLGSCPLPAAHDLREKVQARLGDGLRALPRLERTLMNTPTPWG</sequence>
<protein>
    <submittedName>
        <fullName evidence="3">Adenylate cyclase</fullName>
    </submittedName>
</protein>
<feature type="domain" description="CHAD" evidence="2">
    <location>
        <begin position="231"/>
        <end position="508"/>
    </location>
</feature>
<dbReference type="Gene3D" id="2.40.320.10">
    <property type="entry name" value="Hypothetical Protein Pfu-838710-001"/>
    <property type="match status" value="1"/>
</dbReference>
<dbReference type="SUPFAM" id="SSF55154">
    <property type="entry name" value="CYTH-like phosphatases"/>
    <property type="match status" value="1"/>
</dbReference>
<evidence type="ECO:0000313" key="3">
    <source>
        <dbReference type="EMBL" id="MDG5975430.1"/>
    </source>
</evidence>
<gene>
    <name evidence="3" type="ORF">H010_09231</name>
</gene>
<feature type="domain" description="CYTH" evidence="1">
    <location>
        <begin position="2"/>
        <end position="202"/>
    </location>
</feature>
<dbReference type="RefSeq" id="WP_068167774.1">
    <property type="nucleotide sequence ID" value="NZ_AOGK01000006.1"/>
</dbReference>
<comment type="caution">
    <text evidence="3">The sequence shown here is derived from an EMBL/GenBank/DDBJ whole genome shotgun (WGS) entry which is preliminary data.</text>
</comment>
<dbReference type="PROSITE" id="PS51708">
    <property type="entry name" value="CHAD"/>
    <property type="match status" value="1"/>
</dbReference>
<evidence type="ECO:0000259" key="1">
    <source>
        <dbReference type="PROSITE" id="PS51707"/>
    </source>
</evidence>
<dbReference type="SMART" id="SM00880">
    <property type="entry name" value="CHAD"/>
    <property type="match status" value="1"/>
</dbReference>
<evidence type="ECO:0000313" key="4">
    <source>
        <dbReference type="Proteomes" id="UP001152876"/>
    </source>
</evidence>
<dbReference type="AlphaFoldDB" id="A0A9X4NPR0"/>
<organism evidence="3 4">
    <name type="scientific">Hydrogenophaga taeniospiralis CCUG 15921</name>
    <dbReference type="NCBI Taxonomy" id="1281780"/>
    <lineage>
        <taxon>Bacteria</taxon>
        <taxon>Pseudomonadati</taxon>
        <taxon>Pseudomonadota</taxon>
        <taxon>Betaproteobacteria</taxon>
        <taxon>Burkholderiales</taxon>
        <taxon>Comamonadaceae</taxon>
        <taxon>Hydrogenophaga</taxon>
    </lineage>
</organism>
<dbReference type="InterPro" id="IPR007899">
    <property type="entry name" value="CHAD_dom"/>
</dbReference>
<evidence type="ECO:0000259" key="2">
    <source>
        <dbReference type="PROSITE" id="PS51708"/>
    </source>
</evidence>
<dbReference type="Pfam" id="PF01928">
    <property type="entry name" value="CYTH"/>
    <property type="match status" value="1"/>
</dbReference>
<accession>A0A9X4NPR0</accession>
<keyword evidence="4" id="KW-1185">Reference proteome</keyword>
<dbReference type="InterPro" id="IPR039013">
    <property type="entry name" value="YgiF"/>
</dbReference>
<dbReference type="EMBL" id="AOGK01000006">
    <property type="protein sequence ID" value="MDG5975430.1"/>
    <property type="molecule type" value="Genomic_DNA"/>
</dbReference>
<dbReference type="PANTHER" id="PTHR39569">
    <property type="entry name" value="INORGANIC TRIPHOSPHATASE"/>
    <property type="match status" value="1"/>
</dbReference>
<dbReference type="InterPro" id="IPR023577">
    <property type="entry name" value="CYTH_domain"/>
</dbReference>
<name>A0A9X4NPR0_9BURK</name>
<dbReference type="InterPro" id="IPR038186">
    <property type="entry name" value="CHAD_dom_sf"/>
</dbReference>
<dbReference type="GO" id="GO:0046872">
    <property type="term" value="F:metal ion binding"/>
    <property type="evidence" value="ECO:0007669"/>
    <property type="project" value="TreeGrafter"/>
</dbReference>
<dbReference type="PANTHER" id="PTHR39569:SF1">
    <property type="entry name" value="INORGANIC TRIPHOSPHATASE"/>
    <property type="match status" value="1"/>
</dbReference>
<proteinExistence type="predicted"/>
<dbReference type="Proteomes" id="UP001152876">
    <property type="component" value="Unassembled WGS sequence"/>
</dbReference>
<dbReference type="Pfam" id="PF05235">
    <property type="entry name" value="CHAD"/>
    <property type="match status" value="1"/>
</dbReference>
<dbReference type="OrthoDB" id="3034217at2"/>
<reference evidence="3" key="1">
    <citation type="submission" date="2013-01" db="EMBL/GenBank/DDBJ databases">
        <title>Genome draft of Hydrogenophaga taeniospiralis 2K1.</title>
        <authorList>
            <person name="Gomila M."/>
            <person name="Lalucat J."/>
        </authorList>
    </citation>
    <scope>NUCLEOTIDE SEQUENCE</scope>
    <source>
        <strain evidence="3">CCUG 15921</strain>
    </source>
</reference>
<dbReference type="SMART" id="SM01118">
    <property type="entry name" value="CYTH"/>
    <property type="match status" value="1"/>
</dbReference>
<dbReference type="Gene3D" id="1.40.20.10">
    <property type="entry name" value="CHAD domain"/>
    <property type="match status" value="1"/>
</dbReference>
<dbReference type="GO" id="GO:0050355">
    <property type="term" value="F:inorganic triphosphate phosphatase activity"/>
    <property type="evidence" value="ECO:0007669"/>
    <property type="project" value="InterPro"/>
</dbReference>